<dbReference type="Proteomes" id="UP000199588">
    <property type="component" value="Unassembled WGS sequence"/>
</dbReference>
<reference evidence="1 2" key="1">
    <citation type="submission" date="2016-10" db="EMBL/GenBank/DDBJ databases">
        <authorList>
            <person name="Varghese N."/>
            <person name="Submissions S."/>
        </authorList>
    </citation>
    <scope>NUCLEOTIDE SEQUENCE [LARGE SCALE GENOMIC DNA]</scope>
    <source>
        <strain evidence="1 2">DSM 22022</strain>
    </source>
</reference>
<evidence type="ECO:0000313" key="2">
    <source>
        <dbReference type="Proteomes" id="UP000199588"/>
    </source>
</evidence>
<accession>A0A1G5ABI8</accession>
<name>A0A1G5ABI8_9PAST</name>
<gene>
    <name evidence="1" type="ORF">SAMN02910354_00109</name>
</gene>
<organism evidence="1 2">
    <name type="scientific">Basfia succiniciproducens</name>
    <dbReference type="NCBI Taxonomy" id="653940"/>
    <lineage>
        <taxon>Bacteria</taxon>
        <taxon>Pseudomonadati</taxon>
        <taxon>Pseudomonadota</taxon>
        <taxon>Gammaproteobacteria</taxon>
        <taxon>Pasteurellales</taxon>
        <taxon>Pasteurellaceae</taxon>
        <taxon>Basfia</taxon>
    </lineage>
</organism>
<evidence type="ECO:0000313" key="1">
    <source>
        <dbReference type="EMBL" id="SCX75237.1"/>
    </source>
</evidence>
<proteinExistence type="predicted"/>
<dbReference type="EMBL" id="FMUQ01000002">
    <property type="protein sequence ID" value="SCX75237.1"/>
    <property type="molecule type" value="Genomic_DNA"/>
</dbReference>
<comment type="caution">
    <text evidence="1">The sequence shown here is derived from an EMBL/GenBank/DDBJ whole genome shotgun (WGS) entry which is preliminary data.</text>
</comment>
<keyword evidence="2" id="KW-1185">Reference proteome</keyword>
<protein>
    <submittedName>
        <fullName evidence="1">Uncharacterized protein</fullName>
    </submittedName>
</protein>
<sequence length="47" mass="5466">MPAEKLTKKRLIQIVIMLCILIAAFSYKTCSYKNMDSSNQIQEQKSR</sequence>